<keyword evidence="3" id="KW-1185">Reference proteome</keyword>
<evidence type="ECO:0000256" key="1">
    <source>
        <dbReference type="SAM" id="Phobius"/>
    </source>
</evidence>
<protein>
    <submittedName>
        <fullName evidence="2">Uncharacterized protein</fullName>
    </submittedName>
</protein>
<proteinExistence type="predicted"/>
<accession>A0ABN3B8K0</accession>
<dbReference type="EMBL" id="BAAAOP010000012">
    <property type="protein sequence ID" value="GAA2190441.1"/>
    <property type="molecule type" value="Genomic_DNA"/>
</dbReference>
<comment type="caution">
    <text evidence="2">The sequence shown here is derived from an EMBL/GenBank/DDBJ whole genome shotgun (WGS) entry which is preliminary data.</text>
</comment>
<keyword evidence="1" id="KW-0812">Transmembrane</keyword>
<name>A0ABN3B8K0_9MICO</name>
<sequence>MHAAETKEGAISMNWPSWMGDLPTWVTAAAVVFAAGSYNLDRARQRADAERDAREQASRLSAWVVIDPDERKRTYGVILDNCSGSAFRDVSVVVRMFDAVIDRPIRLVMLPPGRYFVELSKDSTTYTWKFAAEVPSHTGDRLRPIMQSAKYQVHALEFTDTREQRWRRDESFVLSRAREN</sequence>
<reference evidence="2 3" key="1">
    <citation type="journal article" date="2019" name="Int. J. Syst. Evol. Microbiol.">
        <title>The Global Catalogue of Microorganisms (GCM) 10K type strain sequencing project: providing services to taxonomists for standard genome sequencing and annotation.</title>
        <authorList>
            <consortium name="The Broad Institute Genomics Platform"/>
            <consortium name="The Broad Institute Genome Sequencing Center for Infectious Disease"/>
            <person name="Wu L."/>
            <person name="Ma J."/>
        </authorList>
    </citation>
    <scope>NUCLEOTIDE SEQUENCE [LARGE SCALE GENOMIC DNA]</scope>
    <source>
        <strain evidence="2 3">JCM 14919</strain>
    </source>
</reference>
<keyword evidence="1" id="KW-0472">Membrane</keyword>
<feature type="transmembrane region" description="Helical" evidence="1">
    <location>
        <begin position="22"/>
        <end position="40"/>
    </location>
</feature>
<evidence type="ECO:0000313" key="2">
    <source>
        <dbReference type="EMBL" id="GAA2190441.1"/>
    </source>
</evidence>
<dbReference type="Proteomes" id="UP001501084">
    <property type="component" value="Unassembled WGS sequence"/>
</dbReference>
<keyword evidence="1" id="KW-1133">Transmembrane helix</keyword>
<gene>
    <name evidence="2" type="ORF">GCM10009786_27760</name>
</gene>
<evidence type="ECO:0000313" key="3">
    <source>
        <dbReference type="Proteomes" id="UP001501084"/>
    </source>
</evidence>
<organism evidence="2 3">
    <name type="scientific">Leucobacter alluvii</name>
    <dbReference type="NCBI Taxonomy" id="340321"/>
    <lineage>
        <taxon>Bacteria</taxon>
        <taxon>Bacillati</taxon>
        <taxon>Actinomycetota</taxon>
        <taxon>Actinomycetes</taxon>
        <taxon>Micrococcales</taxon>
        <taxon>Microbacteriaceae</taxon>
        <taxon>Leucobacter</taxon>
    </lineage>
</organism>